<protein>
    <recommendedName>
        <fullName evidence="1">protein-tyrosine-phosphatase</fullName>
        <ecNumber evidence="1">3.1.3.48</ecNumber>
    </recommendedName>
</protein>
<dbReference type="CDD" id="cd14517">
    <property type="entry name" value="DSP_STYXL1"/>
    <property type="match status" value="1"/>
</dbReference>
<reference evidence="5 6" key="1">
    <citation type="journal article" date="2008" name="Nature">
        <title>The Trichoplax genome and the nature of placozoans.</title>
        <authorList>
            <person name="Srivastava M."/>
            <person name="Begovic E."/>
            <person name="Chapman J."/>
            <person name="Putnam N.H."/>
            <person name="Hellsten U."/>
            <person name="Kawashima T."/>
            <person name="Kuo A."/>
            <person name="Mitros T."/>
            <person name="Salamov A."/>
            <person name="Carpenter M.L."/>
            <person name="Signorovitch A.Y."/>
            <person name="Moreno M.A."/>
            <person name="Kamm K."/>
            <person name="Grimwood J."/>
            <person name="Schmutz J."/>
            <person name="Shapiro H."/>
            <person name="Grigoriev I.V."/>
            <person name="Buss L.W."/>
            <person name="Schierwater B."/>
            <person name="Dellaporta S.L."/>
            <person name="Rokhsar D.S."/>
        </authorList>
    </citation>
    <scope>NUCLEOTIDE SEQUENCE [LARGE SCALE GENOMIC DNA]</scope>
    <source>
        <strain evidence="5 6">Grell-BS-1999</strain>
    </source>
</reference>
<dbReference type="OMA" id="RFCVVYD"/>
<dbReference type="eggNOG" id="KOG1716">
    <property type="taxonomic scope" value="Eukaryota"/>
</dbReference>
<gene>
    <name evidence="5" type="ORF">TRIADDRAFT_59016</name>
</gene>
<dbReference type="InterPro" id="IPR000387">
    <property type="entry name" value="Tyr_Pase_dom"/>
</dbReference>
<sequence length="299" mass="34935">MDIDGIELCDAMFLYNVLNQATVYSCFSDPSYLLLLDVRSRNNYDIGHIITAKYVHRDENDETLIPYDAELETKHYCIVYDNNSKDLSMTNPAVRCAQKLWDNGSKFPVKVLNGGYELFSAIYPFLRTQKVIYMPRELDAMPIYPIEIIPQFLYVGKRKQAMTRHIQVELKIEAHINASSDNEDRDWSLRMDVLNLSDVTDSVEGDILSHLESVCKFIEKHEQQNHRILVYSENGISRSITLALAYLMYRDHVTLKDAYNYVKQCHHYIRPNRHFIFQLSSWENNLHGQSITDISDPYF</sequence>
<dbReference type="InterPro" id="IPR020422">
    <property type="entry name" value="TYR_PHOSPHATASE_DUAL_dom"/>
</dbReference>
<dbReference type="SMART" id="SM00195">
    <property type="entry name" value="DSPc"/>
    <property type="match status" value="1"/>
</dbReference>
<evidence type="ECO:0000259" key="4">
    <source>
        <dbReference type="PROSITE" id="PS50206"/>
    </source>
</evidence>
<dbReference type="SUPFAM" id="SSF52799">
    <property type="entry name" value="(Phosphotyrosine protein) phosphatases II"/>
    <property type="match status" value="1"/>
</dbReference>
<dbReference type="EC" id="3.1.3.48" evidence="1"/>
<dbReference type="PROSITE" id="PS50206">
    <property type="entry name" value="RHODANESE_3"/>
    <property type="match status" value="1"/>
</dbReference>
<organism evidence="5 6">
    <name type="scientific">Trichoplax adhaerens</name>
    <name type="common">Trichoplax reptans</name>
    <dbReference type="NCBI Taxonomy" id="10228"/>
    <lineage>
        <taxon>Eukaryota</taxon>
        <taxon>Metazoa</taxon>
        <taxon>Placozoa</taxon>
        <taxon>Uniplacotomia</taxon>
        <taxon>Trichoplacea</taxon>
        <taxon>Trichoplacidae</taxon>
        <taxon>Trichoplax</taxon>
    </lineage>
</organism>
<dbReference type="PANTHER" id="PTHR46659:SF1">
    <property type="entry name" value="SERINE_THREONINE_TYROSINE-INTERACTING-LIKE PROTEIN 1"/>
    <property type="match status" value="1"/>
</dbReference>
<dbReference type="FunFam" id="3.90.190.10:FF:000082">
    <property type="entry name" value="Serine/threonine/tyrosine-interacting-like protein 1"/>
    <property type="match status" value="1"/>
</dbReference>
<dbReference type="PANTHER" id="PTHR46659">
    <property type="entry name" value="SERINE/THREONINE/TYROSINE-INTERACTING-LIKE PROTEIN 1"/>
    <property type="match status" value="1"/>
</dbReference>
<dbReference type="Pfam" id="PF00581">
    <property type="entry name" value="Rhodanese"/>
    <property type="match status" value="1"/>
</dbReference>
<dbReference type="InterPro" id="IPR001763">
    <property type="entry name" value="Rhodanese-like_dom"/>
</dbReference>
<feature type="domain" description="Rhodanese" evidence="4">
    <location>
        <begin position="33"/>
        <end position="127"/>
    </location>
</feature>
<evidence type="ECO:0000313" key="6">
    <source>
        <dbReference type="Proteomes" id="UP000009022"/>
    </source>
</evidence>
<dbReference type="GO" id="GO:0062030">
    <property type="term" value="P:negative regulation of stress granule assembly"/>
    <property type="evidence" value="ECO:0000318"/>
    <property type="project" value="GO_Central"/>
</dbReference>
<evidence type="ECO:0000256" key="1">
    <source>
        <dbReference type="ARBA" id="ARBA00013064"/>
    </source>
</evidence>
<dbReference type="EMBL" id="DS985249">
    <property type="protein sequence ID" value="EDV22427.1"/>
    <property type="molecule type" value="Genomic_DNA"/>
</dbReference>
<dbReference type="Proteomes" id="UP000009022">
    <property type="component" value="Unassembled WGS sequence"/>
</dbReference>
<dbReference type="KEGG" id="tad:TRIADDRAFT_59016"/>
<dbReference type="Gene3D" id="3.90.190.10">
    <property type="entry name" value="Protein tyrosine phosphatase superfamily"/>
    <property type="match status" value="1"/>
</dbReference>
<dbReference type="GO" id="GO:0001691">
    <property type="term" value="F:pseudophosphatase activity"/>
    <property type="evidence" value="ECO:0000318"/>
    <property type="project" value="GO_Central"/>
</dbReference>
<dbReference type="HOGENOM" id="CLU_027074_1_0_1"/>
<dbReference type="Gene3D" id="3.40.250.10">
    <property type="entry name" value="Rhodanese-like domain"/>
    <property type="match status" value="1"/>
</dbReference>
<dbReference type="RefSeq" id="XP_002114971.1">
    <property type="nucleotide sequence ID" value="XM_002114935.1"/>
</dbReference>
<dbReference type="InterPro" id="IPR029021">
    <property type="entry name" value="Prot-tyrosine_phosphatase-like"/>
</dbReference>
<feature type="domain" description="Tyrosine-protein phosphatase" evidence="2">
    <location>
        <begin position="144"/>
        <end position="288"/>
    </location>
</feature>
<dbReference type="Pfam" id="PF00782">
    <property type="entry name" value="DSPc"/>
    <property type="match status" value="1"/>
</dbReference>
<evidence type="ECO:0000313" key="5">
    <source>
        <dbReference type="EMBL" id="EDV22427.1"/>
    </source>
</evidence>
<dbReference type="SUPFAM" id="SSF52821">
    <property type="entry name" value="Rhodanese/Cell cycle control phosphatase"/>
    <property type="match status" value="1"/>
</dbReference>
<dbReference type="InterPro" id="IPR000340">
    <property type="entry name" value="Dual-sp_phosphatase_cat-dom"/>
</dbReference>
<dbReference type="CTD" id="6756184"/>
<dbReference type="PROSITE" id="PS50054">
    <property type="entry name" value="TYR_PHOSPHATASE_DUAL"/>
    <property type="match status" value="1"/>
</dbReference>
<dbReference type="SMART" id="SM00450">
    <property type="entry name" value="RHOD"/>
    <property type="match status" value="1"/>
</dbReference>
<dbReference type="InterPro" id="IPR036873">
    <property type="entry name" value="Rhodanese-like_dom_sf"/>
</dbReference>
<keyword evidence="6" id="KW-1185">Reference proteome</keyword>
<accession>B3S4A7</accession>
<dbReference type="GO" id="GO:2001244">
    <property type="term" value="P:positive regulation of intrinsic apoptotic signaling pathway"/>
    <property type="evidence" value="ECO:0000318"/>
    <property type="project" value="GO_Central"/>
</dbReference>
<dbReference type="InterPro" id="IPR053272">
    <property type="entry name" value="STY_interacting-like"/>
</dbReference>
<dbReference type="PROSITE" id="PS50056">
    <property type="entry name" value="TYR_PHOSPHATASE_2"/>
    <property type="match status" value="1"/>
</dbReference>
<dbReference type="STRING" id="10228.B3S4A7"/>
<dbReference type="OrthoDB" id="10252009at2759"/>
<dbReference type="GO" id="GO:0019903">
    <property type="term" value="F:protein phosphatase binding"/>
    <property type="evidence" value="ECO:0000318"/>
    <property type="project" value="GO_Central"/>
</dbReference>
<proteinExistence type="predicted"/>
<evidence type="ECO:0000259" key="2">
    <source>
        <dbReference type="PROSITE" id="PS50054"/>
    </source>
</evidence>
<dbReference type="PhylomeDB" id="B3S4A7"/>
<evidence type="ECO:0000259" key="3">
    <source>
        <dbReference type="PROSITE" id="PS50056"/>
    </source>
</evidence>
<dbReference type="GO" id="GO:0004725">
    <property type="term" value="F:protein tyrosine phosphatase activity"/>
    <property type="evidence" value="ECO:0007669"/>
    <property type="project" value="UniProtKB-EC"/>
</dbReference>
<name>B3S4A7_TRIAD</name>
<dbReference type="AlphaFoldDB" id="B3S4A7"/>
<dbReference type="InParanoid" id="B3S4A7"/>
<dbReference type="GO" id="GO:0005739">
    <property type="term" value="C:mitochondrion"/>
    <property type="evidence" value="ECO:0000318"/>
    <property type="project" value="GO_Central"/>
</dbReference>
<feature type="domain" description="Tyrosine specific protein phosphatases" evidence="3">
    <location>
        <begin position="208"/>
        <end position="264"/>
    </location>
</feature>
<dbReference type="GeneID" id="6756184"/>